<evidence type="ECO:0000313" key="3">
    <source>
        <dbReference type="Proteomes" id="UP000799779"/>
    </source>
</evidence>
<proteinExistence type="predicted"/>
<organism evidence="2 3">
    <name type="scientific">Amniculicola lignicola CBS 123094</name>
    <dbReference type="NCBI Taxonomy" id="1392246"/>
    <lineage>
        <taxon>Eukaryota</taxon>
        <taxon>Fungi</taxon>
        <taxon>Dikarya</taxon>
        <taxon>Ascomycota</taxon>
        <taxon>Pezizomycotina</taxon>
        <taxon>Dothideomycetes</taxon>
        <taxon>Pleosporomycetidae</taxon>
        <taxon>Pleosporales</taxon>
        <taxon>Amniculicolaceae</taxon>
        <taxon>Amniculicola</taxon>
    </lineage>
</organism>
<protein>
    <submittedName>
        <fullName evidence="2">Uncharacterized protein</fullName>
    </submittedName>
</protein>
<name>A0A6A5WUT5_9PLEO</name>
<keyword evidence="3" id="KW-1185">Reference proteome</keyword>
<feature type="transmembrane region" description="Helical" evidence="1">
    <location>
        <begin position="49"/>
        <end position="68"/>
    </location>
</feature>
<accession>A0A6A5WUT5</accession>
<evidence type="ECO:0000313" key="2">
    <source>
        <dbReference type="EMBL" id="KAF2002835.1"/>
    </source>
</evidence>
<gene>
    <name evidence="2" type="ORF">P154DRAFT_124022</name>
</gene>
<feature type="transmembrane region" description="Helical" evidence="1">
    <location>
        <begin position="6"/>
        <end position="28"/>
    </location>
</feature>
<feature type="transmembrane region" description="Helical" evidence="1">
    <location>
        <begin position="74"/>
        <end position="92"/>
    </location>
</feature>
<keyword evidence="1" id="KW-1133">Transmembrane helix</keyword>
<reference evidence="2" key="1">
    <citation type="journal article" date="2020" name="Stud. Mycol.">
        <title>101 Dothideomycetes genomes: a test case for predicting lifestyles and emergence of pathogens.</title>
        <authorList>
            <person name="Haridas S."/>
            <person name="Albert R."/>
            <person name="Binder M."/>
            <person name="Bloem J."/>
            <person name="Labutti K."/>
            <person name="Salamov A."/>
            <person name="Andreopoulos B."/>
            <person name="Baker S."/>
            <person name="Barry K."/>
            <person name="Bills G."/>
            <person name="Bluhm B."/>
            <person name="Cannon C."/>
            <person name="Castanera R."/>
            <person name="Culley D."/>
            <person name="Daum C."/>
            <person name="Ezra D."/>
            <person name="Gonzalez J."/>
            <person name="Henrissat B."/>
            <person name="Kuo A."/>
            <person name="Liang C."/>
            <person name="Lipzen A."/>
            <person name="Lutzoni F."/>
            <person name="Magnuson J."/>
            <person name="Mondo S."/>
            <person name="Nolan M."/>
            <person name="Ohm R."/>
            <person name="Pangilinan J."/>
            <person name="Park H.-J."/>
            <person name="Ramirez L."/>
            <person name="Alfaro M."/>
            <person name="Sun H."/>
            <person name="Tritt A."/>
            <person name="Yoshinaga Y."/>
            <person name="Zwiers L.-H."/>
            <person name="Turgeon B."/>
            <person name="Goodwin S."/>
            <person name="Spatafora J."/>
            <person name="Crous P."/>
            <person name="Grigoriev I."/>
        </authorList>
    </citation>
    <scope>NUCLEOTIDE SEQUENCE</scope>
    <source>
        <strain evidence="2">CBS 123094</strain>
    </source>
</reference>
<keyword evidence="1" id="KW-0812">Transmembrane</keyword>
<evidence type="ECO:0000256" key="1">
    <source>
        <dbReference type="SAM" id="Phobius"/>
    </source>
</evidence>
<sequence length="125" mass="14540">MHCIHLVYIFVWDACLLCIFQMSALWGWQGFLFGESVCWFRLRLHSMGIGYIPRGICFCFYLCFRFRICMAEVVWWSLPILLGACFQTALGISSSRTYRLSRYIPRIGWSCTPEGGELDGALLCW</sequence>
<dbReference type="AlphaFoldDB" id="A0A6A5WUT5"/>
<dbReference type="Proteomes" id="UP000799779">
    <property type="component" value="Unassembled WGS sequence"/>
</dbReference>
<dbReference type="EMBL" id="ML977575">
    <property type="protein sequence ID" value="KAF2002835.1"/>
    <property type="molecule type" value="Genomic_DNA"/>
</dbReference>
<keyword evidence="1" id="KW-0472">Membrane</keyword>